<dbReference type="OrthoDB" id="10249245at2759"/>
<dbReference type="GO" id="GO:0030042">
    <property type="term" value="P:actin filament depolymerization"/>
    <property type="evidence" value="ECO:0007669"/>
    <property type="project" value="InterPro"/>
</dbReference>
<name>A0A401QH79_SCYTO</name>
<gene>
    <name evidence="4" type="ORF">scyTo_0025290</name>
</gene>
<feature type="non-terminal residue" evidence="4">
    <location>
        <position position="1"/>
    </location>
</feature>
<evidence type="ECO:0000313" key="5">
    <source>
        <dbReference type="Proteomes" id="UP000288216"/>
    </source>
</evidence>
<keyword evidence="2" id="KW-0009">Actin-binding</keyword>
<dbReference type="Proteomes" id="UP000288216">
    <property type="component" value="Unassembled WGS sequence"/>
</dbReference>
<keyword evidence="5" id="KW-1185">Reference proteome</keyword>
<dbReference type="InterPro" id="IPR002108">
    <property type="entry name" value="ADF-H"/>
</dbReference>
<accession>A0A401QH79</accession>
<dbReference type="Pfam" id="PF00241">
    <property type="entry name" value="Cofilin_ADF"/>
    <property type="match status" value="1"/>
</dbReference>
<dbReference type="EMBL" id="BFAA01082067">
    <property type="protein sequence ID" value="GCB84692.1"/>
    <property type="molecule type" value="Genomic_DNA"/>
</dbReference>
<evidence type="ECO:0000259" key="3">
    <source>
        <dbReference type="PROSITE" id="PS51263"/>
    </source>
</evidence>
<dbReference type="PANTHER" id="PTHR11913">
    <property type="entry name" value="COFILIN-RELATED"/>
    <property type="match status" value="1"/>
</dbReference>
<protein>
    <recommendedName>
        <fullName evidence="3">ADF-H domain-containing protein</fullName>
    </recommendedName>
</protein>
<evidence type="ECO:0000313" key="4">
    <source>
        <dbReference type="EMBL" id="GCB84692.1"/>
    </source>
</evidence>
<reference evidence="4 5" key="1">
    <citation type="journal article" date="2018" name="Nat. Ecol. Evol.">
        <title>Shark genomes provide insights into elasmobranch evolution and the origin of vertebrates.</title>
        <authorList>
            <person name="Hara Y"/>
            <person name="Yamaguchi K"/>
            <person name="Onimaru K"/>
            <person name="Kadota M"/>
            <person name="Koyanagi M"/>
            <person name="Keeley SD"/>
            <person name="Tatsumi K"/>
            <person name="Tanaka K"/>
            <person name="Motone F"/>
            <person name="Kageyama Y"/>
            <person name="Nozu R"/>
            <person name="Adachi N"/>
            <person name="Nishimura O"/>
            <person name="Nakagawa R"/>
            <person name="Tanegashima C"/>
            <person name="Kiyatake I"/>
            <person name="Matsumoto R"/>
            <person name="Murakumo K"/>
            <person name="Nishida K"/>
            <person name="Terakita A"/>
            <person name="Kuratani S"/>
            <person name="Sato K"/>
            <person name="Hyodo S Kuraku.S."/>
        </authorList>
    </citation>
    <scope>NUCLEOTIDE SEQUENCE [LARGE SCALE GENOMIC DNA]</scope>
</reference>
<comment type="similarity">
    <text evidence="1">Belongs to the actin-binding proteins ADF family.</text>
</comment>
<sequence length="104" mass="12037">SSGVTVADEVVNCFNEMKVRKSCSQEEMKLRKKVIFLKLNESKEKIIINTDKMILVGQVLDKSVADPLRAFIDMLPLTDCCYVLYDASYETKETKKEELIFIHW</sequence>
<feature type="domain" description="ADF-H" evidence="3">
    <location>
        <begin position="3"/>
        <end position="104"/>
    </location>
</feature>
<dbReference type="AlphaFoldDB" id="A0A401QH79"/>
<evidence type="ECO:0000256" key="1">
    <source>
        <dbReference type="ARBA" id="ARBA00006844"/>
    </source>
</evidence>
<dbReference type="PROSITE" id="PS51263">
    <property type="entry name" value="ADF_H"/>
    <property type="match status" value="1"/>
</dbReference>
<dbReference type="Gene3D" id="3.40.20.10">
    <property type="entry name" value="Severin"/>
    <property type="match status" value="1"/>
</dbReference>
<organism evidence="4 5">
    <name type="scientific">Scyliorhinus torazame</name>
    <name type="common">Cloudy catshark</name>
    <name type="synonym">Catulus torazame</name>
    <dbReference type="NCBI Taxonomy" id="75743"/>
    <lineage>
        <taxon>Eukaryota</taxon>
        <taxon>Metazoa</taxon>
        <taxon>Chordata</taxon>
        <taxon>Craniata</taxon>
        <taxon>Vertebrata</taxon>
        <taxon>Chondrichthyes</taxon>
        <taxon>Elasmobranchii</taxon>
        <taxon>Galeomorphii</taxon>
        <taxon>Galeoidea</taxon>
        <taxon>Carcharhiniformes</taxon>
        <taxon>Scyliorhinidae</taxon>
        <taxon>Scyliorhinus</taxon>
    </lineage>
</organism>
<comment type="caution">
    <text evidence="4">The sequence shown here is derived from an EMBL/GenBank/DDBJ whole genome shotgun (WGS) entry which is preliminary data.</text>
</comment>
<dbReference type="InterPro" id="IPR029006">
    <property type="entry name" value="ADF-H/Gelsolin-like_dom_sf"/>
</dbReference>
<proteinExistence type="inferred from homology"/>
<dbReference type="GO" id="GO:0015629">
    <property type="term" value="C:actin cytoskeleton"/>
    <property type="evidence" value="ECO:0007669"/>
    <property type="project" value="InterPro"/>
</dbReference>
<dbReference type="SUPFAM" id="SSF55753">
    <property type="entry name" value="Actin depolymerizing proteins"/>
    <property type="match status" value="1"/>
</dbReference>
<dbReference type="InterPro" id="IPR017904">
    <property type="entry name" value="ADF/Cofilin"/>
</dbReference>
<evidence type="ECO:0000256" key="2">
    <source>
        <dbReference type="ARBA" id="ARBA00023203"/>
    </source>
</evidence>
<dbReference type="PRINTS" id="PR00006">
    <property type="entry name" value="COFILIN"/>
</dbReference>
<dbReference type="STRING" id="75743.A0A401QH79"/>
<dbReference type="GO" id="GO:0003779">
    <property type="term" value="F:actin binding"/>
    <property type="evidence" value="ECO:0007669"/>
    <property type="project" value="UniProtKB-KW"/>
</dbReference>